<proteinExistence type="predicted"/>
<gene>
    <name evidence="2" type="ORF">H6P81_003211</name>
</gene>
<dbReference type="EMBL" id="JAINDJ010000002">
    <property type="protein sequence ID" value="KAG9458703.1"/>
    <property type="molecule type" value="Genomic_DNA"/>
</dbReference>
<sequence length="226" mass="23312">MVEPGRVAKGSKPGEGSRGEAIPSRGRAVHGRGVSQGEGAEPRGKGAQPSGKGQSLVGRPHRKGRSGWKGESGWASQGKGRAGLQGAYRKGPPWATISKGRAGNGYKSQGLLQHASKGVAGAGAEPWLRAELPGPWELGPWASRGQGRATWQKVCKCGLVGCKCTQGCQKWGCGDERGKRKEGGGGRGGGGGNSSSCNTWVRASSHVMKCCTFEAPASSKAEPPWV</sequence>
<dbReference type="Proteomes" id="UP000825729">
    <property type="component" value="Unassembled WGS sequence"/>
</dbReference>
<organism evidence="2 3">
    <name type="scientific">Aristolochia fimbriata</name>
    <name type="common">White veined hardy Dutchman's pipe vine</name>
    <dbReference type="NCBI Taxonomy" id="158543"/>
    <lineage>
        <taxon>Eukaryota</taxon>
        <taxon>Viridiplantae</taxon>
        <taxon>Streptophyta</taxon>
        <taxon>Embryophyta</taxon>
        <taxon>Tracheophyta</taxon>
        <taxon>Spermatophyta</taxon>
        <taxon>Magnoliopsida</taxon>
        <taxon>Magnoliidae</taxon>
        <taxon>Piperales</taxon>
        <taxon>Aristolochiaceae</taxon>
        <taxon>Aristolochia</taxon>
    </lineage>
</organism>
<feature type="region of interest" description="Disordered" evidence="1">
    <location>
        <begin position="175"/>
        <end position="195"/>
    </location>
</feature>
<reference evidence="2 3" key="1">
    <citation type="submission" date="2021-07" db="EMBL/GenBank/DDBJ databases">
        <title>The Aristolochia fimbriata genome: insights into angiosperm evolution, floral development and chemical biosynthesis.</title>
        <authorList>
            <person name="Jiao Y."/>
        </authorList>
    </citation>
    <scope>NUCLEOTIDE SEQUENCE [LARGE SCALE GENOMIC DNA]</scope>
    <source>
        <strain evidence="2">IBCAS-2021</strain>
        <tissue evidence="2">Leaf</tissue>
    </source>
</reference>
<feature type="compositionally biased region" description="Basic and acidic residues" evidence="1">
    <location>
        <begin position="175"/>
        <end position="184"/>
    </location>
</feature>
<evidence type="ECO:0000313" key="2">
    <source>
        <dbReference type="EMBL" id="KAG9458703.1"/>
    </source>
</evidence>
<evidence type="ECO:0000313" key="3">
    <source>
        <dbReference type="Proteomes" id="UP000825729"/>
    </source>
</evidence>
<evidence type="ECO:0000256" key="1">
    <source>
        <dbReference type="SAM" id="MobiDB-lite"/>
    </source>
</evidence>
<keyword evidence="3" id="KW-1185">Reference proteome</keyword>
<feature type="region of interest" description="Disordered" evidence="1">
    <location>
        <begin position="1"/>
        <end position="101"/>
    </location>
</feature>
<comment type="caution">
    <text evidence="2">The sequence shown here is derived from an EMBL/GenBank/DDBJ whole genome shotgun (WGS) entry which is preliminary data.</text>
</comment>
<protein>
    <submittedName>
        <fullName evidence="2">Uncharacterized protein</fullName>
    </submittedName>
</protein>
<name>A0AAV7FGD1_ARIFI</name>
<dbReference type="AlphaFoldDB" id="A0AAV7FGD1"/>
<accession>A0AAV7FGD1</accession>